<dbReference type="InterPro" id="IPR001680">
    <property type="entry name" value="WD40_rpt"/>
</dbReference>
<evidence type="ECO:0000256" key="3">
    <source>
        <dbReference type="PROSITE-ProRule" id="PRU00221"/>
    </source>
</evidence>
<keyword evidence="1 3" id="KW-0853">WD repeat</keyword>
<evidence type="ECO:0000256" key="4">
    <source>
        <dbReference type="SAM" id="MobiDB-lite"/>
    </source>
</evidence>
<dbReference type="GO" id="GO:0005634">
    <property type="term" value="C:nucleus"/>
    <property type="evidence" value="ECO:0007669"/>
    <property type="project" value="TreeGrafter"/>
</dbReference>
<evidence type="ECO:0000256" key="1">
    <source>
        <dbReference type="ARBA" id="ARBA00022574"/>
    </source>
</evidence>
<dbReference type="Proteomes" id="UP000188320">
    <property type="component" value="Unassembled WGS sequence"/>
</dbReference>
<feature type="repeat" description="WD" evidence="3">
    <location>
        <begin position="81"/>
        <end position="106"/>
    </location>
</feature>
<gene>
    <name evidence="5" type="ORF">AX774_g3757</name>
</gene>
<evidence type="ECO:0000313" key="6">
    <source>
        <dbReference type="Proteomes" id="UP000188320"/>
    </source>
</evidence>
<accession>A0A1R1PP48</accession>
<dbReference type="EMBL" id="LSSK01000602">
    <property type="protein sequence ID" value="OMH82756.1"/>
    <property type="molecule type" value="Genomic_DNA"/>
</dbReference>
<dbReference type="GO" id="GO:0035861">
    <property type="term" value="C:site of double-strand break"/>
    <property type="evidence" value="ECO:0007669"/>
    <property type="project" value="TreeGrafter"/>
</dbReference>
<protein>
    <submittedName>
        <fullName evidence="5">WD repeat-containing protein 70</fullName>
    </submittedName>
</protein>
<reference evidence="6" key="1">
    <citation type="submission" date="2017-01" db="EMBL/GenBank/DDBJ databases">
        <authorList>
            <person name="Wang Y."/>
            <person name="White M."/>
            <person name="Kvist S."/>
            <person name="Moncalvo J.-M."/>
        </authorList>
    </citation>
    <scope>NUCLEOTIDE SEQUENCE [LARGE SCALE GENOMIC DNA]</scope>
    <source>
        <strain evidence="6">COL-18-3</strain>
    </source>
</reference>
<organism evidence="5 6">
    <name type="scientific">Zancudomyces culisetae</name>
    <name type="common">Gut fungus</name>
    <name type="synonym">Smittium culisetae</name>
    <dbReference type="NCBI Taxonomy" id="1213189"/>
    <lineage>
        <taxon>Eukaryota</taxon>
        <taxon>Fungi</taxon>
        <taxon>Fungi incertae sedis</taxon>
        <taxon>Zoopagomycota</taxon>
        <taxon>Kickxellomycotina</taxon>
        <taxon>Harpellomycetes</taxon>
        <taxon>Harpellales</taxon>
        <taxon>Legeriomycetaceae</taxon>
        <taxon>Zancudomyces</taxon>
    </lineage>
</organism>
<proteinExistence type="predicted"/>
<dbReference type="InterPro" id="IPR020472">
    <property type="entry name" value="WD40_PAC1"/>
</dbReference>
<keyword evidence="6" id="KW-1185">Reference proteome</keyword>
<name>A0A1R1PP48_ZANCU</name>
<dbReference type="InterPro" id="IPR036322">
    <property type="entry name" value="WD40_repeat_dom_sf"/>
</dbReference>
<dbReference type="Gene3D" id="2.130.10.10">
    <property type="entry name" value="YVTN repeat-like/Quinoprotein amine dehydrogenase"/>
    <property type="match status" value="1"/>
</dbReference>
<feature type="region of interest" description="Disordered" evidence="4">
    <location>
        <begin position="410"/>
        <end position="434"/>
    </location>
</feature>
<evidence type="ECO:0000313" key="5">
    <source>
        <dbReference type="EMBL" id="OMH82756.1"/>
    </source>
</evidence>
<dbReference type="PROSITE" id="PS50082">
    <property type="entry name" value="WD_REPEATS_2"/>
    <property type="match status" value="3"/>
</dbReference>
<feature type="repeat" description="WD" evidence="3">
    <location>
        <begin position="113"/>
        <end position="147"/>
    </location>
</feature>
<keyword evidence="2" id="KW-0677">Repeat</keyword>
<dbReference type="InterPro" id="IPR051858">
    <property type="entry name" value="WD_repeat_GAD-1"/>
</dbReference>
<dbReference type="PANTHER" id="PTHR16017">
    <property type="entry name" value="GASTRULATION DEFECTIVE PROTEIN 1-RELATED"/>
    <property type="match status" value="1"/>
</dbReference>
<dbReference type="AlphaFoldDB" id="A0A1R1PP48"/>
<feature type="region of interest" description="Disordered" evidence="4">
    <location>
        <begin position="345"/>
        <end position="364"/>
    </location>
</feature>
<dbReference type="SMART" id="SM00320">
    <property type="entry name" value="WD40"/>
    <property type="match status" value="4"/>
</dbReference>
<dbReference type="PROSITE" id="PS50294">
    <property type="entry name" value="WD_REPEATS_REGION"/>
    <property type="match status" value="2"/>
</dbReference>
<dbReference type="InterPro" id="IPR015943">
    <property type="entry name" value="WD40/YVTN_repeat-like_dom_sf"/>
</dbReference>
<dbReference type="OrthoDB" id="10264376at2759"/>
<dbReference type="SUPFAM" id="SSF50978">
    <property type="entry name" value="WD40 repeat-like"/>
    <property type="match status" value="1"/>
</dbReference>
<feature type="repeat" description="WD" evidence="3">
    <location>
        <begin position="9"/>
        <end position="51"/>
    </location>
</feature>
<evidence type="ECO:0000256" key="2">
    <source>
        <dbReference type="ARBA" id="ARBA00022737"/>
    </source>
</evidence>
<dbReference type="Pfam" id="PF00400">
    <property type="entry name" value="WD40"/>
    <property type="match status" value="3"/>
</dbReference>
<dbReference type="PRINTS" id="PR00320">
    <property type="entry name" value="GPROTEINBRPT"/>
</dbReference>
<sequence>MYLKDMRHTNGHVSSLTSCLWDPSDKNKFITAATDATIRVWDVESSLKQQEVVVVRGAGKSKGNRKLSVTAMGYPMEQDRGKYLVSGHDDGSISIWSTLTTNKVRADINIDHAHSYGSEITSVVVHRDGNRIYSRSNDSTIKLWDIRKLKNNGLGGGGCGAVSVVDGGVVSTYPQTSISLSPNGNKVLVATNDGVIPELVFFDSADLTELYRKRIEIDGNRSGEQYRETGANKSKVSLVKVFWHKKIEQLAVTNSLGNTQIFYNDNKNSNDTAVVKNKGIIQCINKKASTIKDSSKGSATDGGDYGVVGKIITPHALPLFKEESASVSQSARLRKMAKIRKNPVLSAKPEPPVNAGRQGKGGMIGTSETQYIMRSIMKDTSRDEDPRAALLKHAAEAEANPYFIAPAYQKNQPKPVFNEEPIDENVEPQLKRRK</sequence>
<dbReference type="PROSITE" id="PS51257">
    <property type="entry name" value="PROKAR_LIPOPROTEIN"/>
    <property type="match status" value="1"/>
</dbReference>
<dbReference type="PANTHER" id="PTHR16017:SF0">
    <property type="entry name" value="WD REPEAT-CONTAINING PROTEIN 70"/>
    <property type="match status" value="1"/>
</dbReference>
<comment type="caution">
    <text evidence="5">The sequence shown here is derived from an EMBL/GenBank/DDBJ whole genome shotgun (WGS) entry which is preliminary data.</text>
</comment>